<dbReference type="PRINTS" id="PR00364">
    <property type="entry name" value="DISEASERSIST"/>
</dbReference>
<dbReference type="SUPFAM" id="SSF52540">
    <property type="entry name" value="P-loop containing nucleoside triphosphate hydrolases"/>
    <property type="match status" value="1"/>
</dbReference>
<dbReference type="OrthoDB" id="441260at2"/>
<evidence type="ECO:0000313" key="3">
    <source>
        <dbReference type="Proteomes" id="UP000320055"/>
    </source>
</evidence>
<dbReference type="InterPro" id="IPR002182">
    <property type="entry name" value="NB-ARC"/>
</dbReference>
<name>A0A563VNE3_9CYAN</name>
<dbReference type="Gene3D" id="3.40.50.300">
    <property type="entry name" value="P-loop containing nucleotide triphosphate hydrolases"/>
    <property type="match status" value="1"/>
</dbReference>
<dbReference type="Pfam" id="PF00931">
    <property type="entry name" value="NB-ARC"/>
    <property type="match status" value="1"/>
</dbReference>
<accession>A0A563VNE3</accession>
<dbReference type="AlphaFoldDB" id="A0A563VNE3"/>
<gene>
    <name evidence="2" type="ORF">H1P_1750005</name>
</gene>
<sequence>MSKQRRKRGVILTSEGLQKLKDARRESEYRDNFGERYTYEKISEITYLDINTIKRVLKCQEGVDKRTLERFFIGFNLELTSEDITKPNLHKRQDLGGAICVSNFYGRTTELIQLEQWLLQDRCRLVTILGIGGVGKTALSIKLINQIGDKFDCVIWRSLKDAPPIEKFITDLLQFLSKKQLTKAELPHCTSDKITRLIGYLRSSRCLVVLDNLESLLCSNAPAGICRQGYEKYSELFRRLGETDHQSCLLLTSREKPSSVAALEGEKLPVKTFKLNGLREQEGQKILKIKGLDSSELELNQLVQQCSGNASALKIVATTIQDVFAGNVAEFLSKEMIVFGDIYKLLDEQFERLSILEQEVVYWLAINRKPISFSQLREKMGLAVSKLNLIEGLESLSRRSIIESQQSYFKLQSIIMEYILCRFAKTEDTMVLQKAETT</sequence>
<dbReference type="InterPro" id="IPR027417">
    <property type="entry name" value="P-loop_NTPase"/>
</dbReference>
<proteinExistence type="predicted"/>
<protein>
    <submittedName>
        <fullName evidence="2">WD-40 repeat-containing protein</fullName>
    </submittedName>
</protein>
<dbReference type="PANTHER" id="PTHR47691">
    <property type="entry name" value="REGULATOR-RELATED"/>
    <property type="match status" value="1"/>
</dbReference>
<reference evidence="2 3" key="1">
    <citation type="submission" date="2019-01" db="EMBL/GenBank/DDBJ databases">
        <authorList>
            <person name="Brito A."/>
        </authorList>
    </citation>
    <scope>NUCLEOTIDE SEQUENCE [LARGE SCALE GENOMIC DNA]</scope>
    <source>
        <strain evidence="2">1</strain>
    </source>
</reference>
<organism evidence="2 3">
    <name type="scientific">Hyella patelloides LEGE 07179</name>
    <dbReference type="NCBI Taxonomy" id="945734"/>
    <lineage>
        <taxon>Bacteria</taxon>
        <taxon>Bacillati</taxon>
        <taxon>Cyanobacteriota</taxon>
        <taxon>Cyanophyceae</taxon>
        <taxon>Pleurocapsales</taxon>
        <taxon>Hyellaceae</taxon>
        <taxon>Hyella</taxon>
    </lineage>
</organism>
<dbReference type="EMBL" id="CAACVJ010000085">
    <property type="protein sequence ID" value="VEP12980.1"/>
    <property type="molecule type" value="Genomic_DNA"/>
</dbReference>
<dbReference type="Proteomes" id="UP000320055">
    <property type="component" value="Unassembled WGS sequence"/>
</dbReference>
<evidence type="ECO:0000259" key="1">
    <source>
        <dbReference type="Pfam" id="PF00931"/>
    </source>
</evidence>
<dbReference type="PANTHER" id="PTHR47691:SF3">
    <property type="entry name" value="HTH-TYPE TRANSCRIPTIONAL REGULATOR RV0890C-RELATED"/>
    <property type="match status" value="1"/>
</dbReference>
<dbReference type="RefSeq" id="WP_144871173.1">
    <property type="nucleotide sequence ID" value="NZ_LR213926.1"/>
</dbReference>
<feature type="domain" description="NB-ARC" evidence="1">
    <location>
        <begin position="110"/>
        <end position="212"/>
    </location>
</feature>
<keyword evidence="3" id="KW-1185">Reference proteome</keyword>
<dbReference type="GO" id="GO:0043531">
    <property type="term" value="F:ADP binding"/>
    <property type="evidence" value="ECO:0007669"/>
    <property type="project" value="InterPro"/>
</dbReference>
<evidence type="ECO:0000313" key="2">
    <source>
        <dbReference type="EMBL" id="VEP12980.1"/>
    </source>
</evidence>